<protein>
    <recommendedName>
        <fullName evidence="3">Phosphodiester glycosidase domain-containing protein</fullName>
    </recommendedName>
</protein>
<feature type="domain" description="Phosphodiester glycosidase" evidence="3">
    <location>
        <begin position="299"/>
        <end position="464"/>
    </location>
</feature>
<proteinExistence type="predicted"/>
<dbReference type="Proteomes" id="UP000004367">
    <property type="component" value="Unassembled WGS sequence"/>
</dbReference>
<name>H5USK2_9MICO</name>
<evidence type="ECO:0000313" key="4">
    <source>
        <dbReference type="EMBL" id="GAB48710.1"/>
    </source>
</evidence>
<dbReference type="PANTHER" id="PTHR40446:SF2">
    <property type="entry name" value="N-ACETYLGLUCOSAMINE-1-PHOSPHODIESTER ALPHA-N-ACETYLGLUCOSAMINIDASE"/>
    <property type="match status" value="1"/>
</dbReference>
<organism evidence="4 5">
    <name type="scientific">Mobilicoccus pelagius NBRC 104925</name>
    <dbReference type="NCBI Taxonomy" id="1089455"/>
    <lineage>
        <taxon>Bacteria</taxon>
        <taxon>Bacillati</taxon>
        <taxon>Actinomycetota</taxon>
        <taxon>Actinomycetes</taxon>
        <taxon>Micrococcales</taxon>
        <taxon>Dermatophilaceae</taxon>
        <taxon>Mobilicoccus</taxon>
    </lineage>
</organism>
<evidence type="ECO:0000259" key="3">
    <source>
        <dbReference type="Pfam" id="PF09992"/>
    </source>
</evidence>
<keyword evidence="2" id="KW-1133">Transmembrane helix</keyword>
<evidence type="ECO:0000313" key="5">
    <source>
        <dbReference type="Proteomes" id="UP000004367"/>
    </source>
</evidence>
<comment type="caution">
    <text evidence="4">The sequence shown here is derived from an EMBL/GenBank/DDBJ whole genome shotgun (WGS) entry which is preliminary data.</text>
</comment>
<dbReference type="PANTHER" id="PTHR40446">
    <property type="entry name" value="N-ACETYLGLUCOSAMINE-1-PHOSPHODIESTER ALPHA-N-ACETYLGLUCOSAMINIDASE"/>
    <property type="match status" value="1"/>
</dbReference>
<sequence length="466" mass="47642">MTRPSSIHRAGSSVGAADTVVSGTAGPDATARRTRGGRRPTGAACLAAAVASLVAAPAVLAPVSATAVGAGTATGAASTQRTAVRAAPRLDVGERGLKETRRVTRLAPGVTLTSIVRGDKPATNGTRGTTQKGPWRVQVAMISPSAKGQLRTAIGTDIARTEGVSTLGRWSGALVAVNGSFFSQGRRTAPGDMVGLAVNGGTVVSEPQRVAGHTPVLMDSRTKALRMDDMTWTATLASDAGRVRLDAVDTPLAVPAGCENVDPARCPTPGRTVRFTPHYSLRTPSGPGAEVVLGRDGCVVSARSGRGTRITAAQVSYQATGTKAAEMLRVAGTGCPTFAESLTTKDGRPVPLTSTTYGVVGRYRLVRDGRIVTFPYTTGFFARQPRTFIGRTAGGSVALVTIDGRSTRSVGATLAEEARIAASLGLVDAVNLDGGGSTAMAVRGRLVNTPAGGRERSVGDAVVFMP</sequence>
<feature type="transmembrane region" description="Helical" evidence="2">
    <location>
        <begin position="41"/>
        <end position="60"/>
    </location>
</feature>
<keyword evidence="5" id="KW-1185">Reference proteome</keyword>
<dbReference type="OrthoDB" id="9809781at2"/>
<dbReference type="EMBL" id="BAFE01000056">
    <property type="protein sequence ID" value="GAB48710.1"/>
    <property type="molecule type" value="Genomic_DNA"/>
</dbReference>
<evidence type="ECO:0000256" key="2">
    <source>
        <dbReference type="SAM" id="Phobius"/>
    </source>
</evidence>
<dbReference type="InterPro" id="IPR018711">
    <property type="entry name" value="NAGPA"/>
</dbReference>
<keyword evidence="2" id="KW-0472">Membrane</keyword>
<accession>H5USK2</accession>
<evidence type="ECO:0000256" key="1">
    <source>
        <dbReference type="SAM" id="MobiDB-lite"/>
    </source>
</evidence>
<feature type="region of interest" description="Disordered" evidence="1">
    <location>
        <begin position="1"/>
        <end position="40"/>
    </location>
</feature>
<dbReference type="AlphaFoldDB" id="H5USK2"/>
<dbReference type="Pfam" id="PF09992">
    <property type="entry name" value="NAGPA"/>
    <property type="match status" value="1"/>
</dbReference>
<dbReference type="eggNOG" id="COG4632">
    <property type="taxonomic scope" value="Bacteria"/>
</dbReference>
<dbReference type="STRING" id="1089455.MOPEL_078_00990"/>
<keyword evidence="2" id="KW-0812">Transmembrane</keyword>
<reference evidence="4 5" key="1">
    <citation type="submission" date="2012-02" db="EMBL/GenBank/DDBJ databases">
        <title>Whole genome shotgun sequence of Mobilicoccus pelagius NBRC 104925.</title>
        <authorList>
            <person name="Yoshida Y."/>
            <person name="Hosoyama A."/>
            <person name="Tsuchikane K."/>
            <person name="Katsumata H."/>
            <person name="Yamazaki S."/>
            <person name="Fujita N."/>
        </authorList>
    </citation>
    <scope>NUCLEOTIDE SEQUENCE [LARGE SCALE GENOMIC DNA]</scope>
    <source>
        <strain evidence="4 5">NBRC 104925</strain>
    </source>
</reference>
<dbReference type="RefSeq" id="WP_009482608.1">
    <property type="nucleotide sequence ID" value="NZ_BAFE01000056.1"/>
</dbReference>
<gene>
    <name evidence="4" type="ORF">MOPEL_078_00990</name>
</gene>